<evidence type="ECO:0000313" key="5">
    <source>
        <dbReference type="Proteomes" id="UP000298246"/>
    </source>
</evidence>
<evidence type="ECO:0000313" key="4">
    <source>
        <dbReference type="EMBL" id="TFE86596.1"/>
    </source>
</evidence>
<dbReference type="OrthoDB" id="196195at2"/>
<keyword evidence="3" id="KW-1283">Bacterial microcompartment</keyword>
<dbReference type="EMBL" id="MYFO01000018">
    <property type="protein sequence ID" value="TFE86596.1"/>
    <property type="molecule type" value="Genomic_DNA"/>
</dbReference>
<dbReference type="PROSITE" id="PS51932">
    <property type="entry name" value="BMV"/>
    <property type="match status" value="1"/>
</dbReference>
<dbReference type="Proteomes" id="UP000298246">
    <property type="component" value="Unassembled WGS sequence"/>
</dbReference>
<reference evidence="4 5" key="1">
    <citation type="submission" date="2017-03" db="EMBL/GenBank/DDBJ databases">
        <title>Isolation of Levoglucosan Utilizing Bacteria.</title>
        <authorList>
            <person name="Arya A.S."/>
        </authorList>
    </citation>
    <scope>NUCLEOTIDE SEQUENCE [LARGE SCALE GENOMIC DNA]</scope>
    <source>
        <strain evidence="4 5">MEC069</strain>
    </source>
</reference>
<dbReference type="CDD" id="cd01614">
    <property type="entry name" value="EutN_CcmL"/>
    <property type="match status" value="1"/>
</dbReference>
<evidence type="ECO:0000256" key="3">
    <source>
        <dbReference type="ARBA" id="ARBA00024446"/>
    </source>
</evidence>
<dbReference type="Pfam" id="PF03319">
    <property type="entry name" value="EutN_CcmL"/>
    <property type="match status" value="1"/>
</dbReference>
<keyword evidence="2" id="KW-1282">Carboxysome</keyword>
<sequence length="100" mass="10621">MNICRVIGTVVSTTKDEKLIGKKLLIVEPVHMATQAPDGKPLVAIDTVHAGEGEIVMVVSGSSARQTKITQGVPVDATIIAIVDTIELNGETTFSKHETR</sequence>
<keyword evidence="5" id="KW-1185">Reference proteome</keyword>
<dbReference type="GO" id="GO:0031470">
    <property type="term" value="C:carboxysome"/>
    <property type="evidence" value="ECO:0007669"/>
    <property type="project" value="UniProtKB-SubCell"/>
</dbReference>
<dbReference type="AlphaFoldDB" id="A0A4Y8Q1G8"/>
<dbReference type="InterPro" id="IPR036677">
    <property type="entry name" value="EutN_CcmL_sf"/>
</dbReference>
<dbReference type="PANTHER" id="PTHR36539">
    <property type="entry name" value="ETHANOLAMINE UTILIZATION PROTEIN EUTN"/>
    <property type="match status" value="1"/>
</dbReference>
<protein>
    <submittedName>
        <fullName evidence="4">Ethanolamine utilization protein EutN</fullName>
    </submittedName>
</protein>
<accession>A0A4Y8Q1G8</accession>
<name>A0A4Y8Q1G8_9BACL</name>
<comment type="caution">
    <text evidence="4">The sequence shown here is derived from an EMBL/GenBank/DDBJ whole genome shotgun (WGS) entry which is preliminary data.</text>
</comment>
<comment type="subcellular location">
    <subcellularLocation>
        <location evidence="1">Carboxysome</location>
    </subcellularLocation>
</comment>
<evidence type="ECO:0000256" key="1">
    <source>
        <dbReference type="ARBA" id="ARBA00023587"/>
    </source>
</evidence>
<dbReference type="InterPro" id="IPR004992">
    <property type="entry name" value="EutN_CcmL"/>
</dbReference>
<proteinExistence type="predicted"/>
<dbReference type="SUPFAM" id="SSF159133">
    <property type="entry name" value="EutN/CcmL-like"/>
    <property type="match status" value="1"/>
</dbReference>
<dbReference type="Gene3D" id="2.40.50.220">
    <property type="entry name" value="EutN/Ccml"/>
    <property type="match status" value="1"/>
</dbReference>
<organism evidence="4 5">
    <name type="scientific">Paenibacillus athensensis</name>
    <dbReference type="NCBI Taxonomy" id="1967502"/>
    <lineage>
        <taxon>Bacteria</taxon>
        <taxon>Bacillati</taxon>
        <taxon>Bacillota</taxon>
        <taxon>Bacilli</taxon>
        <taxon>Bacillales</taxon>
        <taxon>Paenibacillaceae</taxon>
        <taxon>Paenibacillus</taxon>
    </lineage>
</organism>
<gene>
    <name evidence="4" type="ORF">B5M42_14650</name>
</gene>
<dbReference type="PANTHER" id="PTHR36539:SF1">
    <property type="entry name" value="BACTERIAL MICROCOMPARTMENT SHELL VERTEX PROTEIN EUTN"/>
    <property type="match status" value="1"/>
</dbReference>
<dbReference type="RefSeq" id="WP_134754086.1">
    <property type="nucleotide sequence ID" value="NZ_MYFO02000009.1"/>
</dbReference>
<evidence type="ECO:0000256" key="2">
    <source>
        <dbReference type="ARBA" id="ARBA00023669"/>
    </source>
</evidence>